<dbReference type="GeneTree" id="ENSGT00470000042293"/>
<keyword evidence="5" id="KW-0732">Signal</keyword>
<keyword evidence="3" id="KW-0964">Secreted</keyword>
<reference evidence="7 8" key="1">
    <citation type="submission" date="2018-05" db="EMBL/GenBank/DDBJ databases">
        <authorList>
            <person name="Datahose"/>
        </authorList>
    </citation>
    <scope>NUCLEOTIDE SEQUENCE</scope>
</reference>
<name>A0AAX7VLK9_ASTCA</name>
<comment type="subcellular location">
    <subcellularLocation>
        <location evidence="1">Secreted</location>
    </subcellularLocation>
</comment>
<feature type="domain" description="Granulins" evidence="6">
    <location>
        <begin position="54"/>
        <end position="67"/>
    </location>
</feature>
<evidence type="ECO:0000256" key="2">
    <source>
        <dbReference type="ARBA" id="ARBA00010093"/>
    </source>
</evidence>
<dbReference type="PROSITE" id="PS00799">
    <property type="entry name" value="GRANULINS"/>
    <property type="match status" value="1"/>
</dbReference>
<dbReference type="PROSITE" id="PS51257">
    <property type="entry name" value="PROKAR_LIPOPROTEIN"/>
    <property type="match status" value="1"/>
</dbReference>
<feature type="signal peptide" evidence="5">
    <location>
        <begin position="1"/>
        <end position="20"/>
    </location>
</feature>
<feature type="chain" id="PRO_5044198780" description="Granulins domain-containing protein" evidence="5">
    <location>
        <begin position="21"/>
        <end position="210"/>
    </location>
</feature>
<evidence type="ECO:0000256" key="1">
    <source>
        <dbReference type="ARBA" id="ARBA00004613"/>
    </source>
</evidence>
<protein>
    <recommendedName>
        <fullName evidence="6">Granulins domain-containing protein</fullName>
    </recommendedName>
</protein>
<evidence type="ECO:0000256" key="3">
    <source>
        <dbReference type="ARBA" id="ARBA00022525"/>
    </source>
</evidence>
<evidence type="ECO:0000313" key="8">
    <source>
        <dbReference type="Proteomes" id="UP000265100"/>
    </source>
</evidence>
<evidence type="ECO:0000256" key="5">
    <source>
        <dbReference type="SAM" id="SignalP"/>
    </source>
</evidence>
<comment type="similarity">
    <text evidence="2">Belongs to the granulin family.</text>
</comment>
<organism evidence="7 8">
    <name type="scientific">Astatotilapia calliptera</name>
    <name type="common">Eastern happy</name>
    <name type="synonym">Chromis callipterus</name>
    <dbReference type="NCBI Taxonomy" id="8154"/>
    <lineage>
        <taxon>Eukaryota</taxon>
        <taxon>Metazoa</taxon>
        <taxon>Chordata</taxon>
        <taxon>Craniata</taxon>
        <taxon>Vertebrata</taxon>
        <taxon>Euteleostomi</taxon>
        <taxon>Actinopterygii</taxon>
        <taxon>Neopterygii</taxon>
        <taxon>Teleostei</taxon>
        <taxon>Neoteleostei</taxon>
        <taxon>Acanthomorphata</taxon>
        <taxon>Ovalentaria</taxon>
        <taxon>Cichlomorphae</taxon>
        <taxon>Cichliformes</taxon>
        <taxon>Cichlidae</taxon>
        <taxon>African cichlids</taxon>
        <taxon>Pseudocrenilabrinae</taxon>
        <taxon>Haplochromini</taxon>
        <taxon>Astatotilapia</taxon>
    </lineage>
</organism>
<dbReference type="Proteomes" id="UP000265100">
    <property type="component" value="Chromosome 22"/>
</dbReference>
<proteinExistence type="inferred from homology"/>
<dbReference type="SUPFAM" id="SSF57277">
    <property type="entry name" value="Granulin repeat"/>
    <property type="match status" value="1"/>
</dbReference>
<dbReference type="PANTHER" id="PTHR12274">
    <property type="entry name" value="GRANULIN"/>
    <property type="match status" value="1"/>
</dbReference>
<keyword evidence="4" id="KW-1015">Disulfide bond</keyword>
<reference evidence="8" key="2">
    <citation type="submission" date="2023-03" db="EMBL/GenBank/DDBJ databases">
        <authorList>
            <consortium name="Wellcome Sanger Institute Data Sharing"/>
        </authorList>
    </citation>
    <scope>NUCLEOTIDE SEQUENCE [LARGE SCALE GENOMIC DNA]</scope>
</reference>
<evidence type="ECO:0000259" key="6">
    <source>
        <dbReference type="PROSITE" id="PS00799"/>
    </source>
</evidence>
<dbReference type="Pfam" id="PF00396">
    <property type="entry name" value="Granulin"/>
    <property type="match status" value="1"/>
</dbReference>
<reference evidence="7" key="3">
    <citation type="submission" date="2025-08" db="UniProtKB">
        <authorList>
            <consortium name="Ensembl"/>
        </authorList>
    </citation>
    <scope>IDENTIFICATION</scope>
</reference>
<dbReference type="Ensembl" id="ENSACLT00000093052.1">
    <property type="protein sequence ID" value="ENSACLP00000082635.1"/>
    <property type="gene ID" value="ENSACLG00000033981.1"/>
</dbReference>
<dbReference type="SMART" id="SM00277">
    <property type="entry name" value="GRAN"/>
    <property type="match status" value="2"/>
</dbReference>
<dbReference type="PANTHER" id="PTHR12274:SF7">
    <property type="entry name" value="GRANULINS"/>
    <property type="match status" value="1"/>
</dbReference>
<keyword evidence="8" id="KW-1185">Reference proteome</keyword>
<evidence type="ECO:0000256" key="4">
    <source>
        <dbReference type="ARBA" id="ARBA00023157"/>
    </source>
</evidence>
<dbReference type="GO" id="GO:0005576">
    <property type="term" value="C:extracellular region"/>
    <property type="evidence" value="ECO:0007669"/>
    <property type="project" value="UniProtKB-SubCell"/>
</dbReference>
<dbReference type="InterPro" id="IPR037277">
    <property type="entry name" value="Granulin_sf"/>
</dbReference>
<dbReference type="AlphaFoldDB" id="A0AAX7VLK9"/>
<evidence type="ECO:0000313" key="7">
    <source>
        <dbReference type="Ensembl" id="ENSACLP00000082635.1"/>
    </source>
</evidence>
<dbReference type="InterPro" id="IPR000118">
    <property type="entry name" value="Granulin"/>
</dbReference>
<sequence length="210" mass="23377">MLRISLCLSFGVFLWGFASCSIMCHDGSTCPDTATCCKAKIGFACCPYPNAMCCSDLLHCCPSGYRCNLVTMNCEKLDQPWLTIPMVKKEAAEKPAPPELPGTPLQELKESHVPDQIKTSVVYCDSYTYCPDGTTCCRHPQGGWTCCPYSPVSQPKHSCAIRHMILIKFPLSSTDMKQVCSYDNYSFERLKVFLAGQMLSGWLPLLSNWI</sequence>
<accession>A0AAX7VLK9</accession>
<dbReference type="Gene3D" id="2.10.25.160">
    <property type="entry name" value="Granulin"/>
    <property type="match status" value="2"/>
</dbReference>
<reference evidence="7" key="4">
    <citation type="submission" date="2025-09" db="UniProtKB">
        <authorList>
            <consortium name="Ensembl"/>
        </authorList>
    </citation>
    <scope>IDENTIFICATION</scope>
</reference>
<dbReference type="InterPro" id="IPR039036">
    <property type="entry name" value="Granulin_fam"/>
</dbReference>